<feature type="non-terminal residue" evidence="1">
    <location>
        <position position="1"/>
    </location>
</feature>
<sequence>LQEGTSDARSADIHRVKGSVTNWLNEQIDDPSLHLNQESCNGHGLQSDVTRRLLCSISLDWDDPTVKIWNFKDKEHYFGKDFYPRCLYLGENGDPRRVQEGYLKSELLVKTFKVMFTLPSSVFQVSGLPAEPAERRHKKPKGSLPCQADNATMLNMNQVTLRSIAYAAVQVSLHFALQTASKWCNFYDDFSYKEFYDFIVDYFEADSSPEAKKAAGELLDWWNE</sequence>
<keyword evidence="2" id="KW-1185">Reference proteome</keyword>
<dbReference type="EMBL" id="MU118142">
    <property type="protein sequence ID" value="KAF9644382.1"/>
    <property type="molecule type" value="Genomic_DNA"/>
</dbReference>
<name>A0ACB6Z496_THEGA</name>
<gene>
    <name evidence="1" type="ORF">BDM02DRAFT_3103012</name>
</gene>
<reference evidence="1" key="2">
    <citation type="journal article" date="2020" name="Nat. Commun.">
        <title>Large-scale genome sequencing of mycorrhizal fungi provides insights into the early evolution of symbiotic traits.</title>
        <authorList>
            <person name="Miyauchi S."/>
            <person name="Kiss E."/>
            <person name="Kuo A."/>
            <person name="Drula E."/>
            <person name="Kohler A."/>
            <person name="Sanchez-Garcia M."/>
            <person name="Morin E."/>
            <person name="Andreopoulos B."/>
            <person name="Barry K.W."/>
            <person name="Bonito G."/>
            <person name="Buee M."/>
            <person name="Carver A."/>
            <person name="Chen C."/>
            <person name="Cichocki N."/>
            <person name="Clum A."/>
            <person name="Culley D."/>
            <person name="Crous P.W."/>
            <person name="Fauchery L."/>
            <person name="Girlanda M."/>
            <person name="Hayes R.D."/>
            <person name="Keri Z."/>
            <person name="LaButti K."/>
            <person name="Lipzen A."/>
            <person name="Lombard V."/>
            <person name="Magnuson J."/>
            <person name="Maillard F."/>
            <person name="Murat C."/>
            <person name="Nolan M."/>
            <person name="Ohm R.A."/>
            <person name="Pangilinan J."/>
            <person name="Pereira M.F."/>
            <person name="Perotto S."/>
            <person name="Peter M."/>
            <person name="Pfister S."/>
            <person name="Riley R."/>
            <person name="Sitrit Y."/>
            <person name="Stielow J.B."/>
            <person name="Szollosi G."/>
            <person name="Zifcakova L."/>
            <person name="Stursova M."/>
            <person name="Spatafora J.W."/>
            <person name="Tedersoo L."/>
            <person name="Vaario L.M."/>
            <person name="Yamada A."/>
            <person name="Yan M."/>
            <person name="Wang P."/>
            <person name="Xu J."/>
            <person name="Bruns T."/>
            <person name="Baldrian P."/>
            <person name="Vilgalys R."/>
            <person name="Dunand C."/>
            <person name="Henrissat B."/>
            <person name="Grigoriev I.V."/>
            <person name="Hibbett D."/>
            <person name="Nagy L.G."/>
            <person name="Martin F.M."/>
        </authorList>
    </citation>
    <scope>NUCLEOTIDE SEQUENCE</scope>
    <source>
        <strain evidence="1">P2</strain>
    </source>
</reference>
<evidence type="ECO:0000313" key="1">
    <source>
        <dbReference type="EMBL" id="KAF9644382.1"/>
    </source>
</evidence>
<protein>
    <submittedName>
        <fullName evidence="1">Uncharacterized protein</fullName>
    </submittedName>
</protein>
<comment type="caution">
    <text evidence="1">The sequence shown here is derived from an EMBL/GenBank/DDBJ whole genome shotgun (WGS) entry which is preliminary data.</text>
</comment>
<accession>A0ACB6Z496</accession>
<evidence type="ECO:0000313" key="2">
    <source>
        <dbReference type="Proteomes" id="UP000886501"/>
    </source>
</evidence>
<dbReference type="Proteomes" id="UP000886501">
    <property type="component" value="Unassembled WGS sequence"/>
</dbReference>
<proteinExistence type="predicted"/>
<reference evidence="1" key="1">
    <citation type="submission" date="2019-10" db="EMBL/GenBank/DDBJ databases">
        <authorList>
            <consortium name="DOE Joint Genome Institute"/>
            <person name="Kuo A."/>
            <person name="Miyauchi S."/>
            <person name="Kiss E."/>
            <person name="Drula E."/>
            <person name="Kohler A."/>
            <person name="Sanchez-Garcia M."/>
            <person name="Andreopoulos B."/>
            <person name="Barry K.W."/>
            <person name="Bonito G."/>
            <person name="Buee M."/>
            <person name="Carver A."/>
            <person name="Chen C."/>
            <person name="Cichocki N."/>
            <person name="Clum A."/>
            <person name="Culley D."/>
            <person name="Crous P.W."/>
            <person name="Fauchery L."/>
            <person name="Girlanda M."/>
            <person name="Hayes R."/>
            <person name="Keri Z."/>
            <person name="Labutti K."/>
            <person name="Lipzen A."/>
            <person name="Lombard V."/>
            <person name="Magnuson J."/>
            <person name="Maillard F."/>
            <person name="Morin E."/>
            <person name="Murat C."/>
            <person name="Nolan M."/>
            <person name="Ohm R."/>
            <person name="Pangilinan J."/>
            <person name="Pereira M."/>
            <person name="Perotto S."/>
            <person name="Peter M."/>
            <person name="Riley R."/>
            <person name="Sitrit Y."/>
            <person name="Stielow B."/>
            <person name="Szollosi G."/>
            <person name="Zifcakova L."/>
            <person name="Stursova M."/>
            <person name="Spatafora J.W."/>
            <person name="Tedersoo L."/>
            <person name="Vaario L.-M."/>
            <person name="Yamada A."/>
            <person name="Yan M."/>
            <person name="Wang P."/>
            <person name="Xu J."/>
            <person name="Bruns T."/>
            <person name="Baldrian P."/>
            <person name="Vilgalys R."/>
            <person name="Henrissat B."/>
            <person name="Grigoriev I.V."/>
            <person name="Hibbett D."/>
            <person name="Nagy L.G."/>
            <person name="Martin F.M."/>
        </authorList>
    </citation>
    <scope>NUCLEOTIDE SEQUENCE</scope>
    <source>
        <strain evidence="1">P2</strain>
    </source>
</reference>
<organism evidence="1 2">
    <name type="scientific">Thelephora ganbajun</name>
    <name type="common">Ganba fungus</name>
    <dbReference type="NCBI Taxonomy" id="370292"/>
    <lineage>
        <taxon>Eukaryota</taxon>
        <taxon>Fungi</taxon>
        <taxon>Dikarya</taxon>
        <taxon>Basidiomycota</taxon>
        <taxon>Agaricomycotina</taxon>
        <taxon>Agaricomycetes</taxon>
        <taxon>Thelephorales</taxon>
        <taxon>Thelephoraceae</taxon>
        <taxon>Thelephora</taxon>
    </lineage>
</organism>